<dbReference type="EMBL" id="AY228468">
    <property type="protein sequence ID" value="AAO74129.1"/>
    <property type="molecule type" value="Genomic_DNA"/>
</dbReference>
<organism evidence="1">
    <name type="scientific">Pinus koraiensis</name>
    <name type="common">Korean pine</name>
    <dbReference type="NCBI Taxonomy" id="88728"/>
    <lineage>
        <taxon>Eukaryota</taxon>
        <taxon>Viridiplantae</taxon>
        <taxon>Streptophyta</taxon>
        <taxon>Embryophyta</taxon>
        <taxon>Tracheophyta</taxon>
        <taxon>Spermatophyta</taxon>
        <taxon>Pinopsida</taxon>
        <taxon>Pinidae</taxon>
        <taxon>Conifers I</taxon>
        <taxon>Pinales</taxon>
        <taxon>Pinaceae</taxon>
        <taxon>Pinus</taxon>
        <taxon>Pinus subgen. Strobus</taxon>
    </lineage>
</organism>
<protein>
    <submittedName>
        <fullName evidence="1">ORF41m</fullName>
    </submittedName>
</protein>
<dbReference type="AlphaFoldDB" id="Q85WU0"/>
<keyword evidence="1" id="KW-0150">Chloroplast</keyword>
<keyword evidence="1" id="KW-0934">Plastid</keyword>
<proteinExistence type="predicted"/>
<reference evidence="1" key="1">
    <citation type="submission" date="2007-04" db="EMBL/GenBank/DDBJ databases">
        <authorList>
            <person name="Noh E.W."/>
            <person name="Lee J.S."/>
            <person name="Choi Y.I."/>
            <person name="Han M.S."/>
            <person name="Yi Y.S."/>
            <person name="Han S.U."/>
        </authorList>
    </citation>
    <scope>NUCLEOTIDE SEQUENCE</scope>
</reference>
<accession>Q85WU0</accession>
<geneLocation type="chloroplast" evidence="1"/>
<evidence type="ECO:0000313" key="1">
    <source>
        <dbReference type="EMBL" id="AAO74129.1"/>
    </source>
</evidence>
<name>Q85WU0_PINKO</name>
<sequence>MLRQRLEKENLFRSKKRKNQFPFYGTCGRNVSTINSVVNIH</sequence>